<dbReference type="Pfam" id="PF00491">
    <property type="entry name" value="Arginase"/>
    <property type="match status" value="1"/>
</dbReference>
<keyword evidence="7" id="KW-1185">Reference proteome</keyword>
<dbReference type="PIRSF" id="PIRSF036979">
    <property type="entry name" value="Arginase"/>
    <property type="match status" value="1"/>
</dbReference>
<dbReference type="PATRIC" id="fig|1229909.8.peg.1789"/>
<evidence type="ECO:0000256" key="3">
    <source>
        <dbReference type="ARBA" id="ARBA00022801"/>
    </source>
</evidence>
<dbReference type="Gene3D" id="3.40.800.10">
    <property type="entry name" value="Ureohydrolase domain"/>
    <property type="match status" value="1"/>
</dbReference>
<dbReference type="HOGENOM" id="CLU_039478_0_2_2"/>
<dbReference type="GO" id="GO:0033389">
    <property type="term" value="P:putrescine biosynthetic process from arginine, via agmatine"/>
    <property type="evidence" value="ECO:0007669"/>
    <property type="project" value="TreeGrafter"/>
</dbReference>
<dbReference type="PROSITE" id="PS01053">
    <property type="entry name" value="ARGINASE_1"/>
    <property type="match status" value="1"/>
</dbReference>
<feature type="binding site" evidence="4">
    <location>
        <position position="127"/>
    </location>
    <ligand>
        <name>Mn(2+)</name>
        <dbReference type="ChEBI" id="CHEBI:29035"/>
        <label>1</label>
    </ligand>
</feature>
<keyword evidence="2 4" id="KW-0479">Metal-binding</keyword>
<proteinExistence type="inferred from homology"/>
<accession>K0BDB3</accession>
<evidence type="ECO:0000256" key="2">
    <source>
        <dbReference type="ARBA" id="ARBA00022723"/>
    </source>
</evidence>
<dbReference type="GO" id="GO:0046872">
    <property type="term" value="F:metal ion binding"/>
    <property type="evidence" value="ECO:0007669"/>
    <property type="project" value="UniProtKB-KW"/>
</dbReference>
<dbReference type="GO" id="GO:0008783">
    <property type="term" value="F:agmatinase activity"/>
    <property type="evidence" value="ECO:0007669"/>
    <property type="project" value="TreeGrafter"/>
</dbReference>
<dbReference type="AlphaFoldDB" id="K0BDB3"/>
<dbReference type="SUPFAM" id="SSF52768">
    <property type="entry name" value="Arginase/deacetylase"/>
    <property type="match status" value="1"/>
</dbReference>
<dbReference type="KEGG" id="nir:NSED_08135"/>
<protein>
    <submittedName>
        <fullName evidence="6">Agmatinase</fullName>
    </submittedName>
</protein>
<dbReference type="InterPro" id="IPR023696">
    <property type="entry name" value="Ureohydrolase_dom_sf"/>
</dbReference>
<dbReference type="PROSITE" id="PS51409">
    <property type="entry name" value="ARGINASE_2"/>
    <property type="match status" value="1"/>
</dbReference>
<name>K0BDB3_9ARCH</name>
<evidence type="ECO:0000313" key="6">
    <source>
        <dbReference type="EMBL" id="AFS83419.1"/>
    </source>
</evidence>
<feature type="binding site" evidence="4">
    <location>
        <position position="104"/>
    </location>
    <ligand>
        <name>Mn(2+)</name>
        <dbReference type="ChEBI" id="CHEBI:29035"/>
        <label>1</label>
    </ligand>
</feature>
<dbReference type="PANTHER" id="PTHR11358:SF26">
    <property type="entry name" value="GUANIDINO ACID HYDROLASE, MITOCHONDRIAL"/>
    <property type="match status" value="1"/>
</dbReference>
<gene>
    <name evidence="6" type="ORF">NSED_08135</name>
</gene>
<dbReference type="Proteomes" id="UP000006100">
    <property type="component" value="Chromosome"/>
</dbReference>
<comment type="cofactor">
    <cofactor evidence="4">
        <name>Mn(2+)</name>
        <dbReference type="ChEBI" id="CHEBI:29035"/>
    </cofactor>
    <text evidence="4">Binds 2 manganese ions per subunit.</text>
</comment>
<feature type="binding site" evidence="4">
    <location>
        <position position="131"/>
    </location>
    <ligand>
        <name>Mn(2+)</name>
        <dbReference type="ChEBI" id="CHEBI:29035"/>
        <label>1</label>
    </ligand>
</feature>
<dbReference type="InterPro" id="IPR006035">
    <property type="entry name" value="Ureohydrolase"/>
</dbReference>
<keyword evidence="4" id="KW-0464">Manganese</keyword>
<reference evidence="6 7" key="1">
    <citation type="journal article" date="2012" name="J. Bacteriol.">
        <title>Draft Genome Sequence of an Ammonia-Oxidizing Archaeon, "Candidatus Nitrosopumilus sediminis" AR2, from Svalbard in the Arctic Circle.</title>
        <authorList>
            <person name="Park S.J."/>
            <person name="Kim J.G."/>
            <person name="Jung M.Y."/>
            <person name="Kim S.J."/>
            <person name="Cha I.T."/>
            <person name="Ghai R."/>
            <person name="Martin-Cuadrado A.B."/>
            <person name="Rodriguez-Valera F."/>
            <person name="Rhee S.K."/>
        </authorList>
    </citation>
    <scope>NUCLEOTIDE SEQUENCE [LARGE SCALE GENOMIC DNA]</scope>
    <source>
        <strain evidence="6 7">AR2</strain>
    </source>
</reference>
<feature type="binding site" evidence="4">
    <location>
        <position position="212"/>
    </location>
    <ligand>
        <name>Mn(2+)</name>
        <dbReference type="ChEBI" id="CHEBI:29035"/>
        <label>1</label>
    </ligand>
</feature>
<keyword evidence="3 5" id="KW-0378">Hydrolase</keyword>
<dbReference type="eggNOG" id="arCOG01700">
    <property type="taxonomic scope" value="Archaea"/>
</dbReference>
<organism evidence="6 7">
    <name type="scientific">Candidatus Nitrosopumilus sediminis</name>
    <dbReference type="NCBI Taxonomy" id="1229909"/>
    <lineage>
        <taxon>Archaea</taxon>
        <taxon>Nitrososphaerota</taxon>
        <taxon>Nitrososphaeria</taxon>
        <taxon>Nitrosopumilales</taxon>
        <taxon>Nitrosopumilaceae</taxon>
        <taxon>Nitrosopumilus</taxon>
    </lineage>
</organism>
<dbReference type="EMBL" id="CP003843">
    <property type="protein sequence ID" value="AFS83419.1"/>
    <property type="molecule type" value="Genomic_DNA"/>
</dbReference>
<evidence type="ECO:0000313" key="7">
    <source>
        <dbReference type="Proteomes" id="UP000006100"/>
    </source>
</evidence>
<evidence type="ECO:0000256" key="1">
    <source>
        <dbReference type="ARBA" id="ARBA00009227"/>
    </source>
</evidence>
<sequence>MMEKICWANTDNFEESKFVVIGVPDESQSHALRKGTEEAPSKIRQISNLRDSFEHGGRISLGRPFQGSEKKIYDMGNINREQIENTYDEISASSKIPISIGGDHSITRQIINTITKRYGKISLVYFDAHPDFVSSTTNYYGSVVNDILSNIEISSSVQIGIRAPEQEELDNIKKFDLKVITPFDIREQGIKQVANSVTSRLGDKVYISFDMDCIDPAFAPGVSVPVPVGLNSTDAVYLLKEIVKKGIVGMDMMEVCPSFDVKDRTSHLASRIISEALYSSGET</sequence>
<comment type="similarity">
    <text evidence="1">Belongs to the arginase family. Agmatinase subfamily.</text>
</comment>
<feature type="binding site" evidence="4">
    <location>
        <position position="129"/>
    </location>
    <ligand>
        <name>Mn(2+)</name>
        <dbReference type="ChEBI" id="CHEBI:29035"/>
        <label>1</label>
    </ligand>
</feature>
<evidence type="ECO:0000256" key="5">
    <source>
        <dbReference type="RuleBase" id="RU003684"/>
    </source>
</evidence>
<feature type="binding site" evidence="4">
    <location>
        <position position="210"/>
    </location>
    <ligand>
        <name>Mn(2+)</name>
        <dbReference type="ChEBI" id="CHEBI:29035"/>
        <label>1</label>
    </ligand>
</feature>
<dbReference type="STRING" id="1229909.NSED_08135"/>
<evidence type="ECO:0000256" key="4">
    <source>
        <dbReference type="PIRSR" id="PIRSR036979-1"/>
    </source>
</evidence>
<dbReference type="PANTHER" id="PTHR11358">
    <property type="entry name" value="ARGINASE/AGMATINASE"/>
    <property type="match status" value="1"/>
</dbReference>
<dbReference type="InterPro" id="IPR020855">
    <property type="entry name" value="Ureohydrolase_Mn_BS"/>
</dbReference>